<proteinExistence type="predicted"/>
<dbReference type="Proteomes" id="UP000250321">
    <property type="component" value="Unassembled WGS sequence"/>
</dbReference>
<evidence type="ECO:0000313" key="1">
    <source>
        <dbReference type="EMBL" id="PQQ14782.1"/>
    </source>
</evidence>
<dbReference type="EMBL" id="PJQY01000250">
    <property type="protein sequence ID" value="PQQ14782.1"/>
    <property type="molecule type" value="Genomic_DNA"/>
</dbReference>
<evidence type="ECO:0000313" key="2">
    <source>
        <dbReference type="Proteomes" id="UP000250321"/>
    </source>
</evidence>
<organism evidence="1 2">
    <name type="scientific">Prunus yedoensis var. nudiflora</name>
    <dbReference type="NCBI Taxonomy" id="2094558"/>
    <lineage>
        <taxon>Eukaryota</taxon>
        <taxon>Viridiplantae</taxon>
        <taxon>Streptophyta</taxon>
        <taxon>Embryophyta</taxon>
        <taxon>Tracheophyta</taxon>
        <taxon>Spermatophyta</taxon>
        <taxon>Magnoliopsida</taxon>
        <taxon>eudicotyledons</taxon>
        <taxon>Gunneridae</taxon>
        <taxon>Pentapetalae</taxon>
        <taxon>rosids</taxon>
        <taxon>fabids</taxon>
        <taxon>Rosales</taxon>
        <taxon>Rosaceae</taxon>
        <taxon>Amygdaloideae</taxon>
        <taxon>Amygdaleae</taxon>
        <taxon>Prunus</taxon>
    </lineage>
</organism>
<gene>
    <name evidence="1" type="ORF">Pyn_28050</name>
</gene>
<reference evidence="1 2" key="1">
    <citation type="submission" date="2018-02" db="EMBL/GenBank/DDBJ databases">
        <title>Draft genome of wild Prunus yedoensis var. nudiflora.</title>
        <authorList>
            <person name="Baek S."/>
            <person name="Kim J.-H."/>
            <person name="Choi K."/>
            <person name="Kim G.-B."/>
            <person name="Cho A."/>
            <person name="Jang H."/>
            <person name="Shin C.-H."/>
            <person name="Yu H.-J."/>
            <person name="Mun J.-H."/>
        </authorList>
    </citation>
    <scope>NUCLEOTIDE SEQUENCE [LARGE SCALE GENOMIC DNA]</scope>
    <source>
        <strain evidence="2">cv. Jeju island</strain>
        <tissue evidence="1">Leaf</tissue>
    </source>
</reference>
<name>A0A314Z0Q7_PRUYE</name>
<accession>A0A314Z0Q7</accession>
<dbReference type="AlphaFoldDB" id="A0A314Z0Q7"/>
<comment type="caution">
    <text evidence="1">The sequence shown here is derived from an EMBL/GenBank/DDBJ whole genome shotgun (WGS) entry which is preliminary data.</text>
</comment>
<keyword evidence="2" id="KW-1185">Reference proteome</keyword>
<dbReference type="STRING" id="2094558.A0A314Z0Q7"/>
<dbReference type="OrthoDB" id="185373at2759"/>
<sequence>MATVYQPPFLNPTRSRTRIVSKKPANNSSSAFQEKKQVSVDYDRGTHHISTRIPGLTKQHIPKHHRLRVETERFQKDWAVSDVVDRVYKLRHWDDIDGLLNRWVGRFARKNFPVLVKEMTERVQWSTVFECLGG</sequence>
<protein>
    <submittedName>
        <fullName evidence="1">Pentatricopeptide repeat-containing protein</fullName>
    </submittedName>
</protein>